<gene>
    <name evidence="1" type="ORF">OP10G_2914</name>
</gene>
<proteinExistence type="predicted"/>
<dbReference type="RefSeq" id="WP_025229742.1">
    <property type="nucleotide sequence ID" value="NZ_CP007139.1"/>
</dbReference>
<dbReference type="EMBL" id="CP007139">
    <property type="protein sequence ID" value="AIE86282.1"/>
    <property type="molecule type" value="Genomic_DNA"/>
</dbReference>
<dbReference type="STRING" id="661478.OP10G_2914"/>
<dbReference type="KEGG" id="fgi:OP10G_2914"/>
<organism evidence="1 2">
    <name type="scientific">Fimbriimonas ginsengisoli Gsoil 348</name>
    <dbReference type="NCBI Taxonomy" id="661478"/>
    <lineage>
        <taxon>Bacteria</taxon>
        <taxon>Bacillati</taxon>
        <taxon>Armatimonadota</taxon>
        <taxon>Fimbriimonadia</taxon>
        <taxon>Fimbriimonadales</taxon>
        <taxon>Fimbriimonadaceae</taxon>
        <taxon>Fimbriimonas</taxon>
    </lineage>
</organism>
<protein>
    <recommendedName>
        <fullName evidence="3">PIN domain-containing protein</fullName>
    </recommendedName>
</protein>
<name>A0A068NSF4_FIMGI</name>
<dbReference type="AlphaFoldDB" id="A0A068NSF4"/>
<dbReference type="HOGENOM" id="CLU_2342622_0_0_0"/>
<dbReference type="OrthoDB" id="9815354at2"/>
<keyword evidence="2" id="KW-1185">Reference proteome</keyword>
<evidence type="ECO:0000313" key="1">
    <source>
        <dbReference type="EMBL" id="AIE86282.1"/>
    </source>
</evidence>
<dbReference type="Proteomes" id="UP000027982">
    <property type="component" value="Chromosome"/>
</dbReference>
<evidence type="ECO:0008006" key="3">
    <source>
        <dbReference type="Google" id="ProtNLM"/>
    </source>
</evidence>
<accession>A0A068NSF4</accession>
<evidence type="ECO:0000313" key="2">
    <source>
        <dbReference type="Proteomes" id="UP000027982"/>
    </source>
</evidence>
<reference evidence="1 2" key="1">
    <citation type="journal article" date="2014" name="PLoS ONE">
        <title>The first complete genome sequence of the class fimbriimonadia in the phylum armatimonadetes.</title>
        <authorList>
            <person name="Hu Z.Y."/>
            <person name="Wang Y.Z."/>
            <person name="Im W.T."/>
            <person name="Wang S.Y."/>
            <person name="Zhao G.P."/>
            <person name="Zheng H.J."/>
            <person name="Quan Z.X."/>
        </authorList>
    </citation>
    <scope>NUCLEOTIDE SEQUENCE [LARGE SCALE GENOMIC DNA]</scope>
    <source>
        <strain evidence="1">Gsoil 348</strain>
    </source>
</reference>
<sequence length="97" mass="11372">MDKVLIDTSTFFDIRRAAKNMKAPWAQNTIYHLVRYQAHHPRLTVSAFTGFEHLDGLHRQGKVSEAEDFRLRVLPSLEVIYARMKQSTSLRQKFTPR</sequence>